<dbReference type="SUPFAM" id="SSF52172">
    <property type="entry name" value="CheY-like"/>
    <property type="match status" value="1"/>
</dbReference>
<dbReference type="Proteomes" id="UP000003688">
    <property type="component" value="Unassembled WGS sequence"/>
</dbReference>
<dbReference type="InterPro" id="IPR001789">
    <property type="entry name" value="Sig_transdc_resp-reg_receiver"/>
</dbReference>
<reference evidence="6 7" key="1">
    <citation type="journal article" date="2011" name="J. Bacteriol.">
        <title>Genome sequence of 'Pedosphaera parvula' Ellin514, an aerobic Verrucomicrobial isolate from pasture soil.</title>
        <authorList>
            <person name="Kant R."/>
            <person name="van Passel M.W."/>
            <person name="Sangwan P."/>
            <person name="Palva A."/>
            <person name="Lucas S."/>
            <person name="Copeland A."/>
            <person name="Lapidus A."/>
            <person name="Glavina Del Rio T."/>
            <person name="Dalin E."/>
            <person name="Tice H."/>
            <person name="Bruce D."/>
            <person name="Goodwin L."/>
            <person name="Pitluck S."/>
            <person name="Chertkov O."/>
            <person name="Larimer F.W."/>
            <person name="Land M.L."/>
            <person name="Hauser L."/>
            <person name="Brettin T.S."/>
            <person name="Detter J.C."/>
            <person name="Han S."/>
            <person name="de Vos W.M."/>
            <person name="Janssen P.H."/>
            <person name="Smidt H."/>
        </authorList>
    </citation>
    <scope>NUCLEOTIDE SEQUENCE [LARGE SCALE GENOMIC DNA]</scope>
    <source>
        <strain evidence="6 7">Ellin514</strain>
    </source>
</reference>
<dbReference type="Gene3D" id="3.40.50.2300">
    <property type="match status" value="1"/>
</dbReference>
<dbReference type="CDD" id="cd06170">
    <property type="entry name" value="LuxR_C_like"/>
    <property type="match status" value="1"/>
</dbReference>
<evidence type="ECO:0000256" key="3">
    <source>
        <dbReference type="PROSITE-ProRule" id="PRU00169"/>
    </source>
</evidence>
<evidence type="ECO:0000259" key="5">
    <source>
        <dbReference type="PROSITE" id="PS50110"/>
    </source>
</evidence>
<name>B9XDU8_PEDPL</name>
<evidence type="ECO:0000256" key="1">
    <source>
        <dbReference type="ARBA" id="ARBA00022553"/>
    </source>
</evidence>
<gene>
    <name evidence="6" type="ORF">Cflav_PD4502</name>
</gene>
<evidence type="ECO:0000256" key="2">
    <source>
        <dbReference type="ARBA" id="ARBA00023125"/>
    </source>
</evidence>
<evidence type="ECO:0000259" key="4">
    <source>
        <dbReference type="PROSITE" id="PS50043"/>
    </source>
</evidence>
<dbReference type="SMART" id="SM00448">
    <property type="entry name" value="REC"/>
    <property type="match status" value="1"/>
</dbReference>
<dbReference type="PROSITE" id="PS50043">
    <property type="entry name" value="HTH_LUXR_2"/>
    <property type="match status" value="1"/>
</dbReference>
<feature type="modified residue" description="4-aspartylphosphate" evidence="3">
    <location>
        <position position="63"/>
    </location>
</feature>
<dbReference type="PROSITE" id="PS50110">
    <property type="entry name" value="RESPONSE_REGULATORY"/>
    <property type="match status" value="1"/>
</dbReference>
<dbReference type="GO" id="GO:0006355">
    <property type="term" value="P:regulation of DNA-templated transcription"/>
    <property type="evidence" value="ECO:0007669"/>
    <property type="project" value="InterPro"/>
</dbReference>
<dbReference type="InterPro" id="IPR000792">
    <property type="entry name" value="Tscrpt_reg_LuxR_C"/>
</dbReference>
<evidence type="ECO:0000313" key="6">
    <source>
        <dbReference type="EMBL" id="EEF61839.1"/>
    </source>
</evidence>
<dbReference type="RefSeq" id="WP_007413996.1">
    <property type="nucleotide sequence ID" value="NZ_ABOX02000007.1"/>
</dbReference>
<dbReference type="InterPro" id="IPR016032">
    <property type="entry name" value="Sig_transdc_resp-reg_C-effctor"/>
</dbReference>
<dbReference type="GO" id="GO:0000160">
    <property type="term" value="P:phosphorelay signal transduction system"/>
    <property type="evidence" value="ECO:0007669"/>
    <property type="project" value="InterPro"/>
</dbReference>
<dbReference type="EMBL" id="ABOX02000007">
    <property type="protein sequence ID" value="EEF61839.1"/>
    <property type="molecule type" value="Genomic_DNA"/>
</dbReference>
<accession>B9XDU8</accession>
<dbReference type="CDD" id="cd17535">
    <property type="entry name" value="REC_NarL-like"/>
    <property type="match status" value="1"/>
</dbReference>
<dbReference type="InterPro" id="IPR036388">
    <property type="entry name" value="WH-like_DNA-bd_sf"/>
</dbReference>
<keyword evidence="7" id="KW-1185">Reference proteome</keyword>
<dbReference type="SUPFAM" id="SSF46894">
    <property type="entry name" value="C-terminal effector domain of the bipartite response regulators"/>
    <property type="match status" value="1"/>
</dbReference>
<comment type="caution">
    <text evidence="6">The sequence shown here is derived from an EMBL/GenBank/DDBJ whole genome shotgun (WGS) entry which is preliminary data.</text>
</comment>
<keyword evidence="1 3" id="KW-0597">Phosphoprotein</keyword>
<dbReference type="OrthoDB" id="9759232at2"/>
<proteinExistence type="predicted"/>
<protein>
    <submittedName>
        <fullName evidence="6">Two component transcriptional regulator, LuxR family</fullName>
    </submittedName>
</protein>
<dbReference type="SMART" id="SM00421">
    <property type="entry name" value="HTH_LUXR"/>
    <property type="match status" value="1"/>
</dbReference>
<dbReference type="STRING" id="320771.Cflav_PD4502"/>
<dbReference type="InterPro" id="IPR011006">
    <property type="entry name" value="CheY-like_superfamily"/>
</dbReference>
<keyword evidence="2" id="KW-0238">DNA-binding</keyword>
<dbReference type="GO" id="GO:0003677">
    <property type="term" value="F:DNA binding"/>
    <property type="evidence" value="ECO:0007669"/>
    <property type="project" value="UniProtKB-KW"/>
</dbReference>
<dbReference type="Pfam" id="PF00072">
    <property type="entry name" value="Response_reg"/>
    <property type="match status" value="1"/>
</dbReference>
<dbReference type="PANTHER" id="PTHR43214">
    <property type="entry name" value="TWO-COMPONENT RESPONSE REGULATOR"/>
    <property type="match status" value="1"/>
</dbReference>
<feature type="domain" description="Response regulatory" evidence="5">
    <location>
        <begin position="11"/>
        <end position="128"/>
    </location>
</feature>
<dbReference type="PRINTS" id="PR00038">
    <property type="entry name" value="HTHLUXR"/>
</dbReference>
<evidence type="ECO:0000313" key="7">
    <source>
        <dbReference type="Proteomes" id="UP000003688"/>
    </source>
</evidence>
<organism evidence="6 7">
    <name type="scientific">Pedosphaera parvula (strain Ellin514)</name>
    <dbReference type="NCBI Taxonomy" id="320771"/>
    <lineage>
        <taxon>Bacteria</taxon>
        <taxon>Pseudomonadati</taxon>
        <taxon>Verrucomicrobiota</taxon>
        <taxon>Pedosphaerae</taxon>
        <taxon>Pedosphaerales</taxon>
        <taxon>Pedosphaeraceae</taxon>
        <taxon>Pedosphaera</taxon>
    </lineage>
</organism>
<feature type="domain" description="HTH luxR-type" evidence="4">
    <location>
        <begin position="152"/>
        <end position="217"/>
    </location>
</feature>
<dbReference type="Gene3D" id="1.10.10.10">
    <property type="entry name" value="Winged helix-like DNA-binding domain superfamily/Winged helix DNA-binding domain"/>
    <property type="match status" value="1"/>
</dbReference>
<dbReference type="InterPro" id="IPR039420">
    <property type="entry name" value="WalR-like"/>
</dbReference>
<dbReference type="InterPro" id="IPR058245">
    <property type="entry name" value="NreC/VraR/RcsB-like_REC"/>
</dbReference>
<sequence>MNTTTVTTKTTVWLIEDNADYRRMVAWQINQISGLYCVHTYSTCEQALAAIRTEPLPQVVLCDVGLPGMDGITGMSAIKALSPSTHVIMLTVHDDPHKVYGAICAGASGYLLKDASEEAITAAIHEVLNGGAPMNGRIARLVLGAFAQQNSTPHNDYGLSAREKDILQYMVKGLIKKEIAEEMGLSYHTVNNYLRRIYDKLHVHTRGGAVAKTVEEKLLKGREPA</sequence>
<dbReference type="AlphaFoldDB" id="B9XDU8"/>
<dbReference type="Pfam" id="PF00196">
    <property type="entry name" value="GerE"/>
    <property type="match status" value="1"/>
</dbReference>